<protein>
    <submittedName>
        <fullName evidence="2">Uncharacterized protein</fullName>
    </submittedName>
</protein>
<dbReference type="AlphaFoldDB" id="A0A8H7RYQ5"/>
<evidence type="ECO:0000313" key="3">
    <source>
        <dbReference type="Proteomes" id="UP000646827"/>
    </source>
</evidence>
<comment type="caution">
    <text evidence="2">The sequence shown here is derived from an EMBL/GenBank/DDBJ whole genome shotgun (WGS) entry which is preliminary data.</text>
</comment>
<name>A0A8H7RYQ5_9FUNG</name>
<feature type="region of interest" description="Disordered" evidence="1">
    <location>
        <begin position="1"/>
        <end position="27"/>
    </location>
</feature>
<accession>A0A8H7RYQ5</accession>
<evidence type="ECO:0000313" key="2">
    <source>
        <dbReference type="EMBL" id="KAG2219003.1"/>
    </source>
</evidence>
<sequence>MHNVLKEPSGNKNSNTTHTNNGNDDWTTIHSHVWKVGNSPHSSAFIDVSTQWEDELSIIQLAKQKFPHSMGVIPHHEGKHRVLLELAFDDEKDVERAFDL</sequence>
<proteinExistence type="predicted"/>
<gene>
    <name evidence="2" type="ORF">INT45_007665</name>
</gene>
<reference evidence="2 3" key="1">
    <citation type="submission" date="2020-12" db="EMBL/GenBank/DDBJ databases">
        <title>Metabolic potential, ecology and presence of endohyphal bacteria is reflected in genomic diversity of Mucoromycotina.</title>
        <authorList>
            <person name="Muszewska A."/>
            <person name="Okrasinska A."/>
            <person name="Steczkiewicz K."/>
            <person name="Drgas O."/>
            <person name="Orlowska M."/>
            <person name="Perlinska-Lenart U."/>
            <person name="Aleksandrzak-Piekarczyk T."/>
            <person name="Szatraj K."/>
            <person name="Zielenkiewicz U."/>
            <person name="Pilsyk S."/>
            <person name="Malc E."/>
            <person name="Mieczkowski P."/>
            <person name="Kruszewska J.S."/>
            <person name="Biernat P."/>
            <person name="Pawlowska J."/>
        </authorList>
    </citation>
    <scope>NUCLEOTIDE SEQUENCE [LARGE SCALE GENOMIC DNA]</scope>
    <source>
        <strain evidence="2 3">CBS 142.35</strain>
    </source>
</reference>
<dbReference type="EMBL" id="JAEPRB010000200">
    <property type="protein sequence ID" value="KAG2219003.1"/>
    <property type="molecule type" value="Genomic_DNA"/>
</dbReference>
<keyword evidence="3" id="KW-1185">Reference proteome</keyword>
<evidence type="ECO:0000256" key="1">
    <source>
        <dbReference type="SAM" id="MobiDB-lite"/>
    </source>
</evidence>
<dbReference type="Proteomes" id="UP000646827">
    <property type="component" value="Unassembled WGS sequence"/>
</dbReference>
<organism evidence="2 3">
    <name type="scientific">Circinella minor</name>
    <dbReference type="NCBI Taxonomy" id="1195481"/>
    <lineage>
        <taxon>Eukaryota</taxon>
        <taxon>Fungi</taxon>
        <taxon>Fungi incertae sedis</taxon>
        <taxon>Mucoromycota</taxon>
        <taxon>Mucoromycotina</taxon>
        <taxon>Mucoromycetes</taxon>
        <taxon>Mucorales</taxon>
        <taxon>Lichtheimiaceae</taxon>
        <taxon>Circinella</taxon>
    </lineage>
</organism>
<feature type="compositionally biased region" description="Polar residues" evidence="1">
    <location>
        <begin position="10"/>
        <end position="27"/>
    </location>
</feature>